<gene>
    <name evidence="1" type="ORF">BTE48_16445</name>
</gene>
<feature type="non-terminal residue" evidence="1">
    <location>
        <position position="1"/>
    </location>
</feature>
<evidence type="ECO:0000313" key="1">
    <source>
        <dbReference type="EMBL" id="OPX54016.1"/>
    </source>
</evidence>
<comment type="caution">
    <text evidence="1">The sequence shown here is derived from an EMBL/GenBank/DDBJ whole genome shotgun (WGS) entry which is preliminary data.</text>
</comment>
<reference evidence="1 2" key="1">
    <citation type="submission" date="2017-01" db="EMBL/GenBank/DDBJ databases">
        <title>Genome Sequencing of a Marine Spirillum, Oceanospirillum multiglobuliferum ATCC 33336, from Japan.</title>
        <authorList>
            <person name="Carney J.G."/>
            <person name="Trachtenberg A.M."/>
            <person name="Rheaume B.A."/>
            <person name="Linnane J.D."/>
            <person name="Pitts N.L."/>
            <person name="Mykles D.L."/>
            <person name="Maclea K.S."/>
        </authorList>
    </citation>
    <scope>NUCLEOTIDE SEQUENCE [LARGE SCALE GENOMIC DNA]</scope>
    <source>
        <strain evidence="1 2">ATCC 33336</strain>
    </source>
</reference>
<accession>A0A1V4T0G1</accession>
<dbReference type="AlphaFoldDB" id="A0A1V4T0G1"/>
<keyword evidence="2" id="KW-1185">Reference proteome</keyword>
<sequence length="83" mass="9270">EAKDQLDHLYALEQLVEMRRLIGGDVGAEHENRDLDGLIHDAFAHVGLGIARHVFYGAHHHIEQLVSRLVDRELGVNGHGGFK</sequence>
<proteinExistence type="predicted"/>
<dbReference type="EMBL" id="MTSM01000112">
    <property type="protein sequence ID" value="OPX54016.1"/>
    <property type="molecule type" value="Genomic_DNA"/>
</dbReference>
<organism evidence="1 2">
    <name type="scientific">Oceanospirillum multiglobuliferum</name>
    <dbReference type="NCBI Taxonomy" id="64969"/>
    <lineage>
        <taxon>Bacteria</taxon>
        <taxon>Pseudomonadati</taxon>
        <taxon>Pseudomonadota</taxon>
        <taxon>Gammaproteobacteria</taxon>
        <taxon>Oceanospirillales</taxon>
        <taxon>Oceanospirillaceae</taxon>
        <taxon>Oceanospirillum</taxon>
    </lineage>
</organism>
<evidence type="ECO:0000313" key="2">
    <source>
        <dbReference type="Proteomes" id="UP000191418"/>
    </source>
</evidence>
<name>A0A1V4T0G1_9GAMM</name>
<dbReference type="Proteomes" id="UP000191418">
    <property type="component" value="Unassembled WGS sequence"/>
</dbReference>
<protein>
    <submittedName>
        <fullName evidence="1">Uncharacterized protein</fullName>
    </submittedName>
</protein>